<evidence type="ECO:0000259" key="1">
    <source>
        <dbReference type="Pfam" id="PF01498"/>
    </source>
</evidence>
<sequence length="210" mass="24228">MPKIHPETKVLIIKRLKTRSTADVADTFNVSQRQVQRIKRTFEDTGDVFDKPRSGRPRKTTAREDRLLARKSKASPFSTVAELHETWSPEVPVSTRTVSRILSRNGLYGRISARKPALNKRQLKNRVAFAKAHSLLKGWTLEKWKKVDFSDESSVELHQSPQILQETYWSPHGSEIHPENSEVWWRKNHGLGLHPVWGCVRDLQGGRQHQ</sequence>
<dbReference type="GO" id="GO:0015074">
    <property type="term" value="P:DNA integration"/>
    <property type="evidence" value="ECO:0007669"/>
    <property type="project" value="InterPro"/>
</dbReference>
<keyword evidence="3" id="KW-1185">Reference proteome</keyword>
<gene>
    <name evidence="2" type="ORF">EPR50_G00176450</name>
</gene>
<protein>
    <recommendedName>
        <fullName evidence="1">Transposase Tc1-like domain-containing protein</fullName>
    </recommendedName>
</protein>
<dbReference type="EMBL" id="SCKG01000017">
    <property type="protein sequence ID" value="TDH01073.1"/>
    <property type="molecule type" value="Genomic_DNA"/>
</dbReference>
<dbReference type="Gene3D" id="3.30.420.10">
    <property type="entry name" value="Ribonuclease H-like superfamily/Ribonuclease H"/>
    <property type="match status" value="1"/>
</dbReference>
<dbReference type="GO" id="GO:0006313">
    <property type="term" value="P:DNA transposition"/>
    <property type="evidence" value="ECO:0007669"/>
    <property type="project" value="InterPro"/>
</dbReference>
<dbReference type="AlphaFoldDB" id="A0A484CGH0"/>
<reference evidence="2 3" key="1">
    <citation type="submission" date="2019-01" db="EMBL/GenBank/DDBJ databases">
        <title>A chromosome-scale genome assembly of the yellow perch, Perca flavescens.</title>
        <authorList>
            <person name="Feron R."/>
            <person name="Morvezen R."/>
            <person name="Bestin A."/>
            <person name="Haffray P."/>
            <person name="Klopp C."/>
            <person name="Zahm M."/>
            <person name="Cabau C."/>
            <person name="Roques C."/>
            <person name="Donnadieu C."/>
            <person name="Bouchez O."/>
            <person name="Christie M."/>
            <person name="Larson W."/>
            <person name="Guiguen Y."/>
        </authorList>
    </citation>
    <scope>NUCLEOTIDE SEQUENCE [LARGE SCALE GENOMIC DNA]</scope>
    <source>
        <strain evidence="2">YP-PL-M2</strain>
        <tissue evidence="2">Blood</tissue>
    </source>
</reference>
<dbReference type="SUPFAM" id="SSF46689">
    <property type="entry name" value="Homeodomain-like"/>
    <property type="match status" value="1"/>
</dbReference>
<dbReference type="InterPro" id="IPR002492">
    <property type="entry name" value="Transposase_Tc1-like"/>
</dbReference>
<dbReference type="Proteomes" id="UP000295070">
    <property type="component" value="Chromosome 17"/>
</dbReference>
<feature type="domain" description="Transposase Tc1-like" evidence="1">
    <location>
        <begin position="65"/>
        <end position="133"/>
    </location>
</feature>
<name>A0A484CGH0_PERFV</name>
<dbReference type="InterPro" id="IPR036397">
    <property type="entry name" value="RNaseH_sf"/>
</dbReference>
<dbReference type="GO" id="GO:0003677">
    <property type="term" value="F:DNA binding"/>
    <property type="evidence" value="ECO:0007669"/>
    <property type="project" value="InterPro"/>
</dbReference>
<dbReference type="Pfam" id="PF01498">
    <property type="entry name" value="HTH_Tnp_Tc3_2"/>
    <property type="match status" value="1"/>
</dbReference>
<dbReference type="STRING" id="8167.A0A484CGH0"/>
<organism evidence="2 3">
    <name type="scientific">Perca flavescens</name>
    <name type="common">American yellow perch</name>
    <name type="synonym">Morone flavescens</name>
    <dbReference type="NCBI Taxonomy" id="8167"/>
    <lineage>
        <taxon>Eukaryota</taxon>
        <taxon>Metazoa</taxon>
        <taxon>Chordata</taxon>
        <taxon>Craniata</taxon>
        <taxon>Vertebrata</taxon>
        <taxon>Euteleostomi</taxon>
        <taxon>Actinopterygii</taxon>
        <taxon>Neopterygii</taxon>
        <taxon>Teleostei</taxon>
        <taxon>Neoteleostei</taxon>
        <taxon>Acanthomorphata</taxon>
        <taxon>Eupercaria</taxon>
        <taxon>Perciformes</taxon>
        <taxon>Percoidei</taxon>
        <taxon>Percidae</taxon>
        <taxon>Percinae</taxon>
        <taxon>Perca</taxon>
    </lineage>
</organism>
<dbReference type="InterPro" id="IPR009057">
    <property type="entry name" value="Homeodomain-like_sf"/>
</dbReference>
<comment type="caution">
    <text evidence="2">The sequence shown here is derived from an EMBL/GenBank/DDBJ whole genome shotgun (WGS) entry which is preliminary data.</text>
</comment>
<evidence type="ECO:0000313" key="3">
    <source>
        <dbReference type="Proteomes" id="UP000295070"/>
    </source>
</evidence>
<proteinExistence type="predicted"/>
<evidence type="ECO:0000313" key="2">
    <source>
        <dbReference type="EMBL" id="TDH01073.1"/>
    </source>
</evidence>
<accession>A0A484CGH0</accession>